<protein>
    <submittedName>
        <fullName evidence="1">Uncharacterized protein</fullName>
    </submittedName>
</protein>
<organism evidence="1 2">
    <name type="scientific">Cuscuta epithymum</name>
    <dbReference type="NCBI Taxonomy" id="186058"/>
    <lineage>
        <taxon>Eukaryota</taxon>
        <taxon>Viridiplantae</taxon>
        <taxon>Streptophyta</taxon>
        <taxon>Embryophyta</taxon>
        <taxon>Tracheophyta</taxon>
        <taxon>Spermatophyta</taxon>
        <taxon>Magnoliopsida</taxon>
        <taxon>eudicotyledons</taxon>
        <taxon>Gunneridae</taxon>
        <taxon>Pentapetalae</taxon>
        <taxon>asterids</taxon>
        <taxon>lamiids</taxon>
        <taxon>Solanales</taxon>
        <taxon>Convolvulaceae</taxon>
        <taxon>Cuscuteae</taxon>
        <taxon>Cuscuta</taxon>
        <taxon>Cuscuta subgen. Cuscuta</taxon>
    </lineage>
</organism>
<evidence type="ECO:0000313" key="1">
    <source>
        <dbReference type="EMBL" id="CAH9093096.1"/>
    </source>
</evidence>
<evidence type="ECO:0000313" key="2">
    <source>
        <dbReference type="Proteomes" id="UP001152523"/>
    </source>
</evidence>
<reference evidence="1" key="1">
    <citation type="submission" date="2022-07" db="EMBL/GenBank/DDBJ databases">
        <authorList>
            <person name="Macas J."/>
            <person name="Novak P."/>
            <person name="Neumann P."/>
        </authorList>
    </citation>
    <scope>NUCLEOTIDE SEQUENCE</scope>
</reference>
<comment type="caution">
    <text evidence="1">The sequence shown here is derived from an EMBL/GenBank/DDBJ whole genome shotgun (WGS) entry which is preliminary data.</text>
</comment>
<dbReference type="Proteomes" id="UP001152523">
    <property type="component" value="Unassembled WGS sequence"/>
</dbReference>
<dbReference type="AlphaFoldDB" id="A0AAV0D7F7"/>
<accession>A0AAV0D7F7</accession>
<proteinExistence type="predicted"/>
<gene>
    <name evidence="1" type="ORF">CEPIT_LOCUS12367</name>
</gene>
<name>A0AAV0D7F7_9ASTE</name>
<dbReference type="EMBL" id="CAMAPF010000075">
    <property type="protein sequence ID" value="CAH9093096.1"/>
    <property type="molecule type" value="Genomic_DNA"/>
</dbReference>
<sequence>MLSSFLPNVGKAATSSISSFRFPIFPCTAYSSFKTSLFKSTNLCALQATFLCFKGVWLPSLQDVPLLPSEILYVAATSLTSKAPMWIWVYIKMRIQKLVFAL</sequence>
<keyword evidence="2" id="KW-1185">Reference proteome</keyword>